<protein>
    <submittedName>
        <fullName evidence="3">Extracellular solute-binding protein</fullName>
    </submittedName>
</protein>
<dbReference type="Proteomes" id="UP001203069">
    <property type="component" value="Unassembled WGS sequence"/>
</dbReference>
<feature type="chain" id="PRO_5045956003" evidence="2">
    <location>
        <begin position="27"/>
        <end position="348"/>
    </location>
</feature>
<keyword evidence="1 2" id="KW-0732">Signal</keyword>
<dbReference type="Gene3D" id="3.40.190.10">
    <property type="entry name" value="Periplasmic binding protein-like II"/>
    <property type="match status" value="2"/>
</dbReference>
<dbReference type="PANTHER" id="PTHR30006">
    <property type="entry name" value="THIAMINE-BINDING PERIPLASMIC PROTEIN-RELATED"/>
    <property type="match status" value="1"/>
</dbReference>
<comment type="caution">
    <text evidence="3">The sequence shown here is derived from an EMBL/GenBank/DDBJ whole genome shotgun (WGS) entry which is preliminary data.</text>
</comment>
<accession>A0ABT0MV60</accession>
<reference evidence="3 4" key="1">
    <citation type="submission" date="2022-02" db="EMBL/GenBank/DDBJ databases">
        <title>Description of Brenneria tiliae sp. nov. isolated from symptomatic Tilia x moltkei and Tilia x europaea trees in the UK.</title>
        <authorList>
            <person name="Kile H."/>
        </authorList>
    </citation>
    <scope>NUCLEOTIDE SEQUENCE [LARGE SCALE GENOMIC DNA]</scope>
    <source>
        <strain evidence="3 4">MC1SB4.1</strain>
    </source>
</reference>
<dbReference type="SUPFAM" id="SSF53850">
    <property type="entry name" value="Periplasmic binding protein-like II"/>
    <property type="match status" value="1"/>
</dbReference>
<name>A0ABT0MV60_9GAMM</name>
<gene>
    <name evidence="3" type="ORF">MFP26_13640</name>
</gene>
<dbReference type="EMBL" id="JAKPBZ010000112">
    <property type="protein sequence ID" value="MCL2893726.1"/>
    <property type="molecule type" value="Genomic_DNA"/>
</dbReference>
<dbReference type="RefSeq" id="WP_249231587.1">
    <property type="nucleotide sequence ID" value="NZ_JAKPBZ010000112.1"/>
</dbReference>
<organism evidence="3 4">
    <name type="scientific">Brenneria tiliae</name>
    <dbReference type="NCBI Taxonomy" id="2914984"/>
    <lineage>
        <taxon>Bacteria</taxon>
        <taxon>Pseudomonadati</taxon>
        <taxon>Pseudomonadota</taxon>
        <taxon>Gammaproteobacteria</taxon>
        <taxon>Enterobacterales</taxon>
        <taxon>Pectobacteriaceae</taxon>
        <taxon>Brenneria</taxon>
    </lineage>
</organism>
<evidence type="ECO:0000313" key="3">
    <source>
        <dbReference type="EMBL" id="MCL2893726.1"/>
    </source>
</evidence>
<dbReference type="Pfam" id="PF13343">
    <property type="entry name" value="SBP_bac_6"/>
    <property type="match status" value="1"/>
</dbReference>
<evidence type="ECO:0000313" key="4">
    <source>
        <dbReference type="Proteomes" id="UP001203069"/>
    </source>
</evidence>
<sequence>MTINWKKGAAALLAAGTLLAGTPALGAETLESLYAQAKEKKVISFGGTLREADIKVILESFEAEYPGLKVNYLRRATGPLIQLMEAERRANKTSFDLVNLSEPDAFLRWREQGYVAKVEVPETADLLPETFDPQGYSFAIGVTPMPGIYNTRKLSPEQAPTSLKQLTDPRWKGTIAISRPTRGGTNAASLMNVVLANGPDFIARYAPGLEILLTNGNEAAINAIISGERLISWGSTGYRAIGAINDGAPIKLIWWEEGVALAHYPTGVLSQAKNPAGAKLLLRWLLSEKAQKLIVAHLNVHSSRKTITETPPGLPALSSIPVKYFGAERISVEGGKYVGEFERALGLQ</sequence>
<proteinExistence type="predicted"/>
<evidence type="ECO:0000256" key="1">
    <source>
        <dbReference type="ARBA" id="ARBA00022729"/>
    </source>
</evidence>
<feature type="signal peptide" evidence="2">
    <location>
        <begin position="1"/>
        <end position="26"/>
    </location>
</feature>
<keyword evidence="4" id="KW-1185">Reference proteome</keyword>
<evidence type="ECO:0000256" key="2">
    <source>
        <dbReference type="SAM" id="SignalP"/>
    </source>
</evidence>